<organism evidence="1 2">
    <name type="scientific">Neisseria lisongii</name>
    <dbReference type="NCBI Taxonomy" id="2912188"/>
    <lineage>
        <taxon>Bacteria</taxon>
        <taxon>Pseudomonadati</taxon>
        <taxon>Pseudomonadota</taxon>
        <taxon>Betaproteobacteria</taxon>
        <taxon>Neisseriales</taxon>
        <taxon>Neisseriaceae</taxon>
        <taxon>Neisseria</taxon>
    </lineage>
</organism>
<proteinExistence type="predicted"/>
<comment type="caution">
    <text evidence="1">The sequence shown here is derived from an EMBL/GenBank/DDBJ whole genome shotgun (WGS) entry which is preliminary data.</text>
</comment>
<gene>
    <name evidence="1" type="ORF">L4H06_01655</name>
</gene>
<dbReference type="RefSeq" id="WP_237092295.1">
    <property type="nucleotide sequence ID" value="NZ_JAKKDL010000002.1"/>
</dbReference>
<evidence type="ECO:0000313" key="1">
    <source>
        <dbReference type="EMBL" id="MCF7528947.1"/>
    </source>
</evidence>
<sequence>MNKETEKKVADLLLWSDDKAKQLMTEIAGKHGVSVDALAELVAWERDQQECARRRGMTEAFNEIFENKTYWK</sequence>
<accession>A0AAW5ALG6</accession>
<protein>
    <recommendedName>
        <fullName evidence="3">CopG family transcriptional regulator</fullName>
    </recommendedName>
</protein>
<reference evidence="1" key="1">
    <citation type="submission" date="2022-01" db="EMBL/GenBank/DDBJ databases">
        <title>Neisseria sp. ZJ104.</title>
        <authorList>
            <person name="Yang C."/>
        </authorList>
    </citation>
    <scope>NUCLEOTIDE SEQUENCE</scope>
    <source>
        <strain evidence="1">ZJ104</strain>
    </source>
</reference>
<name>A0AAW5ALG6_9NEIS</name>
<dbReference type="Pfam" id="PF20306">
    <property type="entry name" value="Sp-DndD"/>
    <property type="match status" value="1"/>
</dbReference>
<dbReference type="EMBL" id="JAKKDL010000002">
    <property type="protein sequence ID" value="MCF7528947.1"/>
    <property type="molecule type" value="Genomic_DNA"/>
</dbReference>
<evidence type="ECO:0000313" key="2">
    <source>
        <dbReference type="Proteomes" id="UP001201397"/>
    </source>
</evidence>
<dbReference type="AlphaFoldDB" id="A0AAW5ALG6"/>
<dbReference type="Proteomes" id="UP001201397">
    <property type="component" value="Unassembled WGS sequence"/>
</dbReference>
<evidence type="ECO:0008006" key="3">
    <source>
        <dbReference type="Google" id="ProtNLM"/>
    </source>
</evidence>
<dbReference type="InterPro" id="IPR046882">
    <property type="entry name" value="Sp-DndD"/>
</dbReference>